<proteinExistence type="predicted"/>
<keyword evidence="4" id="KW-1185">Reference proteome</keyword>
<feature type="transmembrane region" description="Helical" evidence="2">
    <location>
        <begin position="6"/>
        <end position="26"/>
    </location>
</feature>
<organism evidence="4 5">
    <name type="scientific">Elaeophora elaphi</name>
    <dbReference type="NCBI Taxonomy" id="1147741"/>
    <lineage>
        <taxon>Eukaryota</taxon>
        <taxon>Metazoa</taxon>
        <taxon>Ecdysozoa</taxon>
        <taxon>Nematoda</taxon>
        <taxon>Chromadorea</taxon>
        <taxon>Rhabditida</taxon>
        <taxon>Spirurina</taxon>
        <taxon>Spiruromorpha</taxon>
        <taxon>Filarioidea</taxon>
        <taxon>Onchocercidae</taxon>
        <taxon>Elaeophora</taxon>
    </lineage>
</organism>
<dbReference type="STRING" id="1147741.A0A0R3RPS3"/>
<keyword evidence="2" id="KW-0472">Membrane</keyword>
<dbReference type="Pfam" id="PF01484">
    <property type="entry name" value="Col_cuticle_N"/>
    <property type="match status" value="1"/>
</dbReference>
<evidence type="ECO:0000313" key="5">
    <source>
        <dbReference type="WBParaSite" id="EEL_0000360301-mRNA-1"/>
    </source>
</evidence>
<sequence length="127" mass="14274">MREAKIVIVVSSACSALAIIACLMLIPYRMVKEIGDELLNEVQIFRFETDSAWSELMDIQISFIPPGRQRDNPFNSIFRRKRQDYSNLPPYCICQIPEPVCPPGPAGPPGPPGQKGRMFSFVAFPML</sequence>
<keyword evidence="2" id="KW-1133">Transmembrane helix</keyword>
<dbReference type="AlphaFoldDB" id="A0A0R3RPS3"/>
<protein>
    <submittedName>
        <fullName evidence="5">Col_cuticle_N domain-containing protein</fullName>
    </submittedName>
</protein>
<dbReference type="SMART" id="SM01088">
    <property type="entry name" value="Col_cuticle_N"/>
    <property type="match status" value="1"/>
</dbReference>
<evidence type="ECO:0000256" key="1">
    <source>
        <dbReference type="ARBA" id="ARBA00022737"/>
    </source>
</evidence>
<keyword evidence="1" id="KW-0677">Repeat</keyword>
<evidence type="ECO:0000313" key="4">
    <source>
        <dbReference type="Proteomes" id="UP000050640"/>
    </source>
</evidence>
<dbReference type="PROSITE" id="PS51257">
    <property type="entry name" value="PROKAR_LIPOPROTEIN"/>
    <property type="match status" value="1"/>
</dbReference>
<evidence type="ECO:0000256" key="2">
    <source>
        <dbReference type="SAM" id="Phobius"/>
    </source>
</evidence>
<evidence type="ECO:0000259" key="3">
    <source>
        <dbReference type="SMART" id="SM01088"/>
    </source>
</evidence>
<keyword evidence="2" id="KW-0812">Transmembrane</keyword>
<accession>A0A0R3RPS3</accession>
<dbReference type="Proteomes" id="UP000050640">
    <property type="component" value="Unplaced"/>
</dbReference>
<dbReference type="InterPro" id="IPR002486">
    <property type="entry name" value="Col_cuticle_N"/>
</dbReference>
<name>A0A0R3RPS3_9BILA</name>
<dbReference type="GO" id="GO:0042302">
    <property type="term" value="F:structural constituent of cuticle"/>
    <property type="evidence" value="ECO:0007669"/>
    <property type="project" value="InterPro"/>
</dbReference>
<feature type="domain" description="Nematode cuticle collagen N-terminal" evidence="3">
    <location>
        <begin position="8"/>
        <end position="56"/>
    </location>
</feature>
<dbReference type="WBParaSite" id="EEL_0000360301-mRNA-1">
    <property type="protein sequence ID" value="EEL_0000360301-mRNA-1"/>
    <property type="gene ID" value="EEL_0000360301"/>
</dbReference>
<reference evidence="5" key="1">
    <citation type="submission" date="2017-02" db="UniProtKB">
        <authorList>
            <consortium name="WormBaseParasite"/>
        </authorList>
    </citation>
    <scope>IDENTIFICATION</scope>
</reference>